<evidence type="ECO:0000313" key="2">
    <source>
        <dbReference type="Proteomes" id="UP000675554"/>
    </source>
</evidence>
<organism evidence="1 2">
    <name type="scientific">Streptomyces daliensis</name>
    <dbReference type="NCBI Taxonomy" id="299421"/>
    <lineage>
        <taxon>Bacteria</taxon>
        <taxon>Bacillati</taxon>
        <taxon>Actinomycetota</taxon>
        <taxon>Actinomycetes</taxon>
        <taxon>Kitasatosporales</taxon>
        <taxon>Streptomycetaceae</taxon>
        <taxon>Streptomyces</taxon>
    </lineage>
</organism>
<dbReference type="AlphaFoldDB" id="A0A8T4IMC5"/>
<dbReference type="Proteomes" id="UP000675554">
    <property type="component" value="Unassembled WGS sequence"/>
</dbReference>
<evidence type="ECO:0000313" key="1">
    <source>
        <dbReference type="EMBL" id="MBR7672965.1"/>
    </source>
</evidence>
<gene>
    <name evidence="1" type="ORF">KDA82_08040</name>
</gene>
<reference evidence="1" key="1">
    <citation type="submission" date="2021-04" db="EMBL/GenBank/DDBJ databases">
        <title>Sequencing of actinobacteria type strains.</title>
        <authorList>
            <person name="Nguyen G.-S."/>
            <person name="Wentzel A."/>
        </authorList>
    </citation>
    <scope>NUCLEOTIDE SEQUENCE</scope>
    <source>
        <strain evidence="1">DSM 42095</strain>
    </source>
</reference>
<dbReference type="Pfam" id="PF19979">
    <property type="entry name" value="DUF6415"/>
    <property type="match status" value="1"/>
</dbReference>
<comment type="caution">
    <text evidence="1">The sequence shown here is derived from an EMBL/GenBank/DDBJ whole genome shotgun (WGS) entry which is preliminary data.</text>
</comment>
<proteinExistence type="predicted"/>
<dbReference type="InterPro" id="IPR046300">
    <property type="entry name" value="DUF6415"/>
</dbReference>
<sequence length="151" mass="16606">MTITHHPGLAQREGRVLEVERVPLAPVTTLRIYVEALHESFVQDDEIDDVLDVVLGKESALLTPEELHEVLPRLRKILRQLVNIAVQRASGEGGPELADVVARAQRLDAAPAPADFRTASGFARRLALVSVDVLEVLAVAEEDAAHRRWSV</sequence>
<keyword evidence="2" id="KW-1185">Reference proteome</keyword>
<dbReference type="EMBL" id="JAGSMN010000150">
    <property type="protein sequence ID" value="MBR7672965.1"/>
    <property type="molecule type" value="Genomic_DNA"/>
</dbReference>
<protein>
    <submittedName>
        <fullName evidence="1">Uncharacterized protein</fullName>
    </submittedName>
</protein>
<accession>A0A8T4IMC5</accession>
<name>A0A8T4IMC5_9ACTN</name>